<dbReference type="Pfam" id="PF00394">
    <property type="entry name" value="Cu-oxidase"/>
    <property type="match status" value="1"/>
</dbReference>
<accession>A0A1G8TMY1</accession>
<keyword evidence="1" id="KW-0479">Metal-binding</keyword>
<dbReference type="InterPro" id="IPR008972">
    <property type="entry name" value="Cupredoxin"/>
</dbReference>
<dbReference type="Pfam" id="PF07732">
    <property type="entry name" value="Cu-oxidase_3"/>
    <property type="match status" value="1"/>
</dbReference>
<gene>
    <name evidence="6" type="ORF">SAMN05216555_110157</name>
</gene>
<dbReference type="GO" id="GO:0016491">
    <property type="term" value="F:oxidoreductase activity"/>
    <property type="evidence" value="ECO:0007669"/>
    <property type="project" value="UniProtKB-KW"/>
</dbReference>
<keyword evidence="7" id="KW-1185">Reference proteome</keyword>
<keyword evidence="2" id="KW-0560">Oxidoreductase</keyword>
<dbReference type="InterPro" id="IPR006311">
    <property type="entry name" value="TAT_signal"/>
</dbReference>
<dbReference type="InterPro" id="IPR011707">
    <property type="entry name" value="Cu-oxidase-like_N"/>
</dbReference>
<dbReference type="InterPro" id="IPR002355">
    <property type="entry name" value="Cu_oxidase_Cu_BS"/>
</dbReference>
<evidence type="ECO:0000256" key="1">
    <source>
        <dbReference type="ARBA" id="ARBA00022723"/>
    </source>
</evidence>
<dbReference type="PANTHER" id="PTHR11709">
    <property type="entry name" value="MULTI-COPPER OXIDASE"/>
    <property type="match status" value="1"/>
</dbReference>
<dbReference type="STRING" id="1045773.SAMN05216555_110157"/>
<reference evidence="7" key="1">
    <citation type="submission" date="2016-10" db="EMBL/GenBank/DDBJ databases">
        <authorList>
            <person name="Varghese N."/>
            <person name="Submissions S."/>
        </authorList>
    </citation>
    <scope>NUCLEOTIDE SEQUENCE [LARGE SCALE GENOMIC DNA]</scope>
    <source>
        <strain evidence="7">CGMCC 1.10783</strain>
    </source>
</reference>
<evidence type="ECO:0000259" key="4">
    <source>
        <dbReference type="Pfam" id="PF07731"/>
    </source>
</evidence>
<dbReference type="Proteomes" id="UP000182130">
    <property type="component" value="Unassembled WGS sequence"/>
</dbReference>
<dbReference type="GO" id="GO:0005507">
    <property type="term" value="F:copper ion binding"/>
    <property type="evidence" value="ECO:0007669"/>
    <property type="project" value="InterPro"/>
</dbReference>
<dbReference type="CDD" id="cd13853">
    <property type="entry name" value="CuRO_1_Tth-MCO_like"/>
    <property type="match status" value="1"/>
</dbReference>
<evidence type="ECO:0000313" key="6">
    <source>
        <dbReference type="EMBL" id="SDJ42899.1"/>
    </source>
</evidence>
<evidence type="ECO:0000313" key="7">
    <source>
        <dbReference type="Proteomes" id="UP000182130"/>
    </source>
</evidence>
<dbReference type="InterPro" id="IPR001117">
    <property type="entry name" value="Cu-oxidase_2nd"/>
</dbReference>
<dbReference type="EMBL" id="FNEI01000010">
    <property type="protein sequence ID" value="SDJ42899.1"/>
    <property type="molecule type" value="Genomic_DNA"/>
</dbReference>
<dbReference type="Pfam" id="PF07731">
    <property type="entry name" value="Cu-oxidase_2"/>
    <property type="match status" value="1"/>
</dbReference>
<dbReference type="AlphaFoldDB" id="A0A1G8TMY1"/>
<dbReference type="Gene3D" id="2.60.40.420">
    <property type="entry name" value="Cupredoxins - blue copper proteins"/>
    <property type="match status" value="3"/>
</dbReference>
<sequence length="481" mass="50899">MPRVSRRTALLLGGLGLAGTAAGATGLFLSRGSAPGTVAGTGLTQPPTVHSSSGRLEIRLEAAPGTVQLAGRPASCLAYNGAVPGPTLRVRAGDVLAVHLLNNLGEQTNLHVHGLHVSPRDNGDNAFISVAPGSSFDYEYRVPEGHPPGVYWYHPHHHGRAASQVFGGLYGAIVVEDAAPAEVTRERVLVVSDITLDTAGSVSPPSMMDRMAGRTGTLLLVNGHLVPTIEARPGERELWRVINACVTRYLRLGFEGQSLQLLGVDSGPLREGKEVPEVLLAPGNRADLLVTAVSGESMVLAKPYDRGFRGGAMGPVGPGVRRPDGGTVLATVRVAGDPGPALKPLTTRSGPEDLRLLPLAARRHLVFGAGAMGMQGFTIDGKRFNPARTDITAAKGSLEEWTLFNNTPMDHPFHLHVWPMQIVEEDGTGTDSVRVQDVVNVPAGGSVKVRVAFTDFTGRSVYHCHILDHEDLGMMGVLEVR</sequence>
<proteinExistence type="predicted"/>
<evidence type="ECO:0000259" key="3">
    <source>
        <dbReference type="Pfam" id="PF00394"/>
    </source>
</evidence>
<feature type="domain" description="Plastocyanin-like" evidence="3">
    <location>
        <begin position="219"/>
        <end position="293"/>
    </location>
</feature>
<dbReference type="GO" id="GO:0051301">
    <property type="term" value="P:cell division"/>
    <property type="evidence" value="ECO:0007669"/>
    <property type="project" value="UniProtKB-KW"/>
</dbReference>
<name>A0A1G8TMY1_9MICC</name>
<feature type="domain" description="Plastocyanin-like" evidence="4">
    <location>
        <begin position="370"/>
        <end position="480"/>
    </location>
</feature>
<dbReference type="OrthoDB" id="345021at2"/>
<keyword evidence="6" id="KW-0167">Capsid protein</keyword>
<protein>
    <submittedName>
        <fullName evidence="6">Multicopper oxidase with three cupredoxin domains (Includes cell division protein FtsP and spore coat protein CotA)</fullName>
    </submittedName>
</protein>
<dbReference type="RefSeq" id="WP_074589762.1">
    <property type="nucleotide sequence ID" value="NZ_FNEI01000010.1"/>
</dbReference>
<feature type="domain" description="Plastocyanin-like" evidence="5">
    <location>
        <begin position="65"/>
        <end position="178"/>
    </location>
</feature>
<keyword evidence="6" id="KW-0132">Cell division</keyword>
<dbReference type="InterPro" id="IPR045087">
    <property type="entry name" value="Cu-oxidase_fam"/>
</dbReference>
<keyword evidence="6" id="KW-0131">Cell cycle</keyword>
<dbReference type="SUPFAM" id="SSF49503">
    <property type="entry name" value="Cupredoxins"/>
    <property type="match status" value="3"/>
</dbReference>
<organism evidence="6 7">
    <name type="scientific">Arthrobacter cupressi</name>
    <dbReference type="NCBI Taxonomy" id="1045773"/>
    <lineage>
        <taxon>Bacteria</taxon>
        <taxon>Bacillati</taxon>
        <taxon>Actinomycetota</taxon>
        <taxon>Actinomycetes</taxon>
        <taxon>Micrococcales</taxon>
        <taxon>Micrococcaceae</taxon>
        <taxon>Arthrobacter</taxon>
    </lineage>
</organism>
<evidence type="ECO:0000259" key="5">
    <source>
        <dbReference type="Pfam" id="PF07732"/>
    </source>
</evidence>
<keyword evidence="6" id="KW-0946">Virion</keyword>
<evidence type="ECO:0000256" key="2">
    <source>
        <dbReference type="ARBA" id="ARBA00023002"/>
    </source>
</evidence>
<dbReference type="InterPro" id="IPR011706">
    <property type="entry name" value="Cu-oxidase_C"/>
</dbReference>
<dbReference type="PANTHER" id="PTHR11709:SF2">
    <property type="entry name" value="MULTICOPPER OXIDASE LPR1"/>
    <property type="match status" value="1"/>
</dbReference>
<dbReference type="PROSITE" id="PS00080">
    <property type="entry name" value="MULTICOPPER_OXIDASE2"/>
    <property type="match status" value="1"/>
</dbReference>
<dbReference type="CDD" id="cd13900">
    <property type="entry name" value="CuRO_3_Tth-MCO_like"/>
    <property type="match status" value="1"/>
</dbReference>
<dbReference type="PROSITE" id="PS51318">
    <property type="entry name" value="TAT"/>
    <property type="match status" value="1"/>
</dbReference>